<dbReference type="InterPro" id="IPR052724">
    <property type="entry name" value="GT117_domain-containing"/>
</dbReference>
<keyword evidence="4" id="KW-1185">Reference proteome</keyword>
<feature type="transmembrane region" description="Helical" evidence="2">
    <location>
        <begin position="176"/>
        <end position="205"/>
    </location>
</feature>
<dbReference type="Pfam" id="PF11028">
    <property type="entry name" value="TMEM260-like"/>
    <property type="match status" value="1"/>
</dbReference>
<keyword evidence="2" id="KW-1133">Transmembrane helix</keyword>
<feature type="transmembrane region" description="Helical" evidence="2">
    <location>
        <begin position="83"/>
        <end position="101"/>
    </location>
</feature>
<gene>
    <name evidence="3" type="ORF">NATSA_06960</name>
</gene>
<keyword evidence="2" id="KW-0472">Membrane</keyword>
<feature type="transmembrane region" description="Helical" evidence="2">
    <location>
        <begin position="452"/>
        <end position="470"/>
    </location>
</feature>
<protein>
    <submittedName>
        <fullName evidence="3">DUF2723 domain-containing protein</fullName>
    </submittedName>
</protein>
<keyword evidence="1" id="KW-0175">Coiled coil</keyword>
<dbReference type="Proteomes" id="UP000673975">
    <property type="component" value="Unassembled WGS sequence"/>
</dbReference>
<evidence type="ECO:0000313" key="3">
    <source>
        <dbReference type="EMBL" id="MBP3192396.1"/>
    </source>
</evidence>
<proteinExistence type="predicted"/>
<feature type="coiled-coil region" evidence="1">
    <location>
        <begin position="879"/>
        <end position="969"/>
    </location>
</feature>
<evidence type="ECO:0000313" key="4">
    <source>
        <dbReference type="Proteomes" id="UP000673975"/>
    </source>
</evidence>
<feature type="transmembrane region" description="Helical" evidence="2">
    <location>
        <begin position="428"/>
        <end position="445"/>
    </location>
</feature>
<feature type="transmembrane region" description="Helical" evidence="2">
    <location>
        <begin position="515"/>
        <end position="532"/>
    </location>
</feature>
<organism evidence="3 4">
    <name type="scientific">Natronogracilivirga saccharolytica</name>
    <dbReference type="NCBI Taxonomy" id="2812953"/>
    <lineage>
        <taxon>Bacteria</taxon>
        <taxon>Pseudomonadati</taxon>
        <taxon>Balneolota</taxon>
        <taxon>Balneolia</taxon>
        <taxon>Balneolales</taxon>
        <taxon>Cyclonatronaceae</taxon>
        <taxon>Natronogracilivirga</taxon>
    </lineage>
</organism>
<dbReference type="EMBL" id="JAFIDN010000004">
    <property type="protein sequence ID" value="MBP3192396.1"/>
    <property type="molecule type" value="Genomic_DNA"/>
</dbReference>
<keyword evidence="2" id="KW-0812">Transmembrane</keyword>
<evidence type="ECO:0000256" key="1">
    <source>
        <dbReference type="SAM" id="Coils"/>
    </source>
</evidence>
<dbReference type="InterPro" id="IPR021280">
    <property type="entry name" value="TMEM260-like"/>
</dbReference>
<feature type="transmembrane region" description="Helical" evidence="2">
    <location>
        <begin position="482"/>
        <end position="503"/>
    </location>
</feature>
<dbReference type="PANTHER" id="PTHR16214:SF3">
    <property type="entry name" value="TRANSMEMBRANE PROTEIN 260"/>
    <property type="match status" value="1"/>
</dbReference>
<dbReference type="PANTHER" id="PTHR16214">
    <property type="entry name" value="TRANSMEMBRANE PROTEIN 260"/>
    <property type="match status" value="1"/>
</dbReference>
<feature type="transmembrane region" description="Helical" evidence="2">
    <location>
        <begin position="217"/>
        <end position="241"/>
    </location>
</feature>
<sequence>MPTDHKSINKIFAALAFLTALVLYLLTLPPTASFWDCSERIACSFGLQIPHPPGTPFYLLLGRIFSMFAGAGSAAYMINLMSALASATTIMLLYLIIVRFVREFKGYDVDKYESIDRIGLYGGGLIGALTFAVTDSHWFTSIEAETYALSLTFTALVVWLVLKWSENHDNIRNERWLLLITFLFGLAFGVHLLSLLAIFFVGLIIYFRKYEFEPRSFVIASGITIAIFFLIYPLTIIQLPALAGTFSNITGGMLGPLAFLIFFVGLISYGIYYTHKKNHRTANIILLGYLLILIGYSSYSMIYIRSQVNPGIDQNSPDNVDAFISYLKREQYGQQPLFRGASYSNEIGSIDRENPKVFPRRHSPDQRHQEKYSQYSSDLDFFLSYQVNHMYLRYFAWNFIGRDSDIQDAAWISGFSSSDYSDNPANNTFFYLPFLLGLLGMLYHFRKDWKRATGVLVLFLATGLAIVAYLNQTPFQPRERDYSYTGSFFAFSIWIGLGATGLIELVKHFAKGNKALAYGSLAVTFLAVPVLVGSQTYSNNDRSLRYVAPDYAYNLLNSTAPYSILFTNGDNDTFPLWYLQEVEGIRTDVRVVNLSLLNTEWYIKQMKNLWNHDSPPIPIDLTDSEVDRLNDKFEFRRPDDFHEPGDITIPVDKDFLRRFYAGEIDDFAWAPEEIPDEEEMGFGVPIDDLDDEVTWHFEGTFLGRDREGNELHYTRIQDDMVLEILKNNRWVRPVYFSTTVAREAQMNLQDYFRLEGKAFRVMPYKTGNTLDPEIHAERLHSFRLREINNERAYFDQNIRRMMDNYRTIINRQARTYMDMGDNESAEYWLQWGEEHIPFHTIEGDPTSILNYAYRYAQLDNNERALELAEMAKPDLDRTFSRNLRKLDRIESDVDRLEDRMDRRGGSMSSSRRQELQNRISTLNREREQLVRELSYESSRYMIIQRLYFMNDMEQEAVAVADHIAELSQDRLPFPRSRDENRQRVRRIFGD</sequence>
<evidence type="ECO:0000256" key="2">
    <source>
        <dbReference type="SAM" id="Phobius"/>
    </source>
</evidence>
<dbReference type="RefSeq" id="WP_210511297.1">
    <property type="nucleotide sequence ID" value="NZ_JAFIDN010000004.1"/>
</dbReference>
<comment type="caution">
    <text evidence="3">The sequence shown here is derived from an EMBL/GenBank/DDBJ whole genome shotgun (WGS) entry which is preliminary data.</text>
</comment>
<dbReference type="AlphaFoldDB" id="A0A8J7UTA0"/>
<reference evidence="3" key="1">
    <citation type="submission" date="2021-02" db="EMBL/GenBank/DDBJ databases">
        <title>Natronogracilivirga saccharolytica gen. nov. sp. nov. a new anaerobic, haloalkiliphilic carbohydrate-fermenting bacterium from soda lake and proposing of Cyclonatronumiaceae fam. nov. in the phylum Balneolaeota.</title>
        <authorList>
            <person name="Zhilina T.N."/>
            <person name="Sorokin D.Y."/>
            <person name="Zavarzina D.G."/>
            <person name="Toshchakov S.V."/>
            <person name="Kublanov I.V."/>
        </authorList>
    </citation>
    <scope>NUCLEOTIDE SEQUENCE</scope>
    <source>
        <strain evidence="3">Z-1702</strain>
    </source>
</reference>
<feature type="transmembrane region" description="Helical" evidence="2">
    <location>
        <begin position="253"/>
        <end position="272"/>
    </location>
</feature>
<accession>A0A8J7UTA0</accession>
<feature type="transmembrane region" description="Helical" evidence="2">
    <location>
        <begin position="121"/>
        <end position="139"/>
    </location>
</feature>
<feature type="transmembrane region" description="Helical" evidence="2">
    <location>
        <begin position="284"/>
        <end position="304"/>
    </location>
</feature>
<name>A0A8J7UTA0_9BACT</name>